<keyword evidence="2" id="KW-1185">Reference proteome</keyword>
<dbReference type="Proteomes" id="UP000827872">
    <property type="component" value="Linkage Group LG09"/>
</dbReference>
<gene>
    <name evidence="1" type="primary">EMILIN2</name>
    <name evidence="1" type="ORF">K3G42_016312</name>
</gene>
<sequence>MFRELRVSSLYKPLAEKPARLPPRKPQGNVPLTPSDPRIPLQPLQPGVPPVSSKPRAPLHPQPSEPRIPVQPPHLNIPLQPSYPEIIIQPPLQGIPLHPVDPSTPLQPSLPGTSPGLPPLPGSSGIWMETGQAGPPGTLLMTGRGQSKSINGLNGQNNVGASEGYAGAPGYPKPPQHPSAATQGAAITSLVSFSAGLTQKPFHDDMGVVHFNKVLVNDGNNYNPSTGIFTAPYEGRYLITAVLAPERDEYVEAVLSVSNASVAQLHTAGYKRELLEYHKPRPGKRTCGGTGAFNLVLHLNARAEVSIVVTGGMLASTDSDEMYSTFSGVFLYPSVSHG</sequence>
<organism evidence="1 2">
    <name type="scientific">Sphaerodactylus townsendi</name>
    <dbReference type="NCBI Taxonomy" id="933632"/>
    <lineage>
        <taxon>Eukaryota</taxon>
        <taxon>Metazoa</taxon>
        <taxon>Chordata</taxon>
        <taxon>Craniata</taxon>
        <taxon>Vertebrata</taxon>
        <taxon>Euteleostomi</taxon>
        <taxon>Lepidosauria</taxon>
        <taxon>Squamata</taxon>
        <taxon>Bifurcata</taxon>
        <taxon>Gekkota</taxon>
        <taxon>Sphaerodactylidae</taxon>
        <taxon>Sphaerodactylus</taxon>
    </lineage>
</organism>
<comment type="caution">
    <text evidence="1">The sequence shown here is derived from an EMBL/GenBank/DDBJ whole genome shotgun (WGS) entry which is preliminary data.</text>
</comment>
<evidence type="ECO:0000313" key="2">
    <source>
        <dbReference type="Proteomes" id="UP000827872"/>
    </source>
</evidence>
<evidence type="ECO:0000313" key="1">
    <source>
        <dbReference type="EMBL" id="KAH8003284.1"/>
    </source>
</evidence>
<dbReference type="EMBL" id="CM037622">
    <property type="protein sequence ID" value="KAH8003284.1"/>
    <property type="molecule type" value="Genomic_DNA"/>
</dbReference>
<protein>
    <submittedName>
        <fullName evidence="1">EMILIN-2</fullName>
    </submittedName>
</protein>
<accession>A0ACB8FDJ1</accession>
<proteinExistence type="predicted"/>
<reference evidence="1" key="1">
    <citation type="submission" date="2021-08" db="EMBL/GenBank/DDBJ databases">
        <title>The first chromosome-level gecko genome reveals the dynamic sex chromosomes of Neotropical dwarf geckos (Sphaerodactylidae: Sphaerodactylus).</title>
        <authorList>
            <person name="Pinto B.J."/>
            <person name="Keating S.E."/>
            <person name="Gamble T."/>
        </authorList>
    </citation>
    <scope>NUCLEOTIDE SEQUENCE</scope>
    <source>
        <strain evidence="1">TG3544</strain>
    </source>
</reference>
<name>A0ACB8FDJ1_9SAUR</name>